<dbReference type="InterPro" id="IPR019796">
    <property type="entry name" value="G6P_DH_AS"/>
</dbReference>
<feature type="binding site" evidence="7">
    <location>
        <position position="188"/>
    </location>
    <ligand>
        <name>substrate</name>
    </ligand>
</feature>
<feature type="binding site" evidence="7">
    <location>
        <begin position="13"/>
        <end position="20"/>
    </location>
    <ligand>
        <name>NADP(+)</name>
        <dbReference type="ChEBI" id="CHEBI:58349"/>
    </ligand>
</feature>
<dbReference type="GO" id="GO:0004345">
    <property type="term" value="F:glucose-6-phosphate dehydrogenase activity"/>
    <property type="evidence" value="ECO:0007669"/>
    <property type="project" value="UniProtKB-UniRule"/>
</dbReference>
<dbReference type="NCBIfam" id="TIGR00871">
    <property type="entry name" value="zwf"/>
    <property type="match status" value="1"/>
</dbReference>
<keyword evidence="6 7" id="KW-0119">Carbohydrate metabolism</keyword>
<dbReference type="EC" id="1.1.1.49" evidence="7"/>
<dbReference type="PRINTS" id="PR00079">
    <property type="entry name" value="G6PDHDRGNASE"/>
</dbReference>
<dbReference type="GO" id="GO:0006006">
    <property type="term" value="P:glucose metabolic process"/>
    <property type="evidence" value="ECO:0007669"/>
    <property type="project" value="UniProtKB-KW"/>
</dbReference>
<dbReference type="InterPro" id="IPR001282">
    <property type="entry name" value="G6P_DH"/>
</dbReference>
<keyword evidence="5 7" id="KW-0560">Oxidoreductase</keyword>
<evidence type="ECO:0000256" key="1">
    <source>
        <dbReference type="ARBA" id="ARBA00004937"/>
    </source>
</evidence>
<dbReference type="InterPro" id="IPR036291">
    <property type="entry name" value="NAD(P)-bd_dom_sf"/>
</dbReference>
<comment type="function">
    <text evidence="7">Catalyzes the oxidation of glucose 6-phosphate to 6-phosphogluconolactone.</text>
</comment>
<proteinExistence type="inferred from homology"/>
<dbReference type="PROSITE" id="PS00069">
    <property type="entry name" value="G6P_DEHYDROGENASE"/>
    <property type="match status" value="1"/>
</dbReference>
<comment type="similarity">
    <text evidence="2 7">Belongs to the glucose-6-phosphate dehydrogenase family.</text>
</comment>
<sequence>MNKPDALTLVIFGASGDLTRRKLMPALYLLYKAGRLPRRFAVLGMARTSYDDDRFRTSIREGLLSFVRPDEVDEKAIQAFLSCLHYLSADPSEPEAYAELKTRLEEIDRTIDNPHNYLYYLATPPLLYGVIPRHLKAEGLNREGDGFRRIVVEKPFGYDLSSALELNRIYLDAFREEQIYRIDHFLGKETVQNILALRFANSVFEPLWNRNYIDYVEITAVENMGIGTRGGFYDGVGTLRDMVQNHLAQLLAVTAMEPPAAFDASGFRNEVVKVYQSLTPLTGEDIRHSVVRGQYMASEGRKGYREEEQVPALSRTETYLAMRLELNNWRWGGVPFYIRTGKQMPTKVSEIVIHFKPAPYSLFRCEGGTCPVPNRLVIRIQPNEGIVLRLGMKKPGEGFEVLPMDMDFSYAELGRLPTEDAYARLIEDCIAGDPTLFIRSDAVESGWRFFDPILKYWQDVPECPLYGYPAGSWGPLEADSLVARQGASWTNPCKNLTNTHLYCEL</sequence>
<keyword evidence="4 7" id="KW-0521">NADP</keyword>
<evidence type="ECO:0000256" key="5">
    <source>
        <dbReference type="ARBA" id="ARBA00023002"/>
    </source>
</evidence>
<evidence type="ECO:0000256" key="2">
    <source>
        <dbReference type="ARBA" id="ARBA00009975"/>
    </source>
</evidence>
<feature type="binding site" evidence="7">
    <location>
        <position position="342"/>
    </location>
    <ligand>
        <name>substrate</name>
    </ligand>
</feature>
<dbReference type="Pfam" id="PF02781">
    <property type="entry name" value="G6PD_C"/>
    <property type="match status" value="1"/>
</dbReference>
<dbReference type="HAMAP" id="MF_00966">
    <property type="entry name" value="G6PD"/>
    <property type="match status" value="1"/>
</dbReference>
<feature type="binding site" evidence="7">
    <location>
        <position position="241"/>
    </location>
    <ligand>
        <name>substrate</name>
    </ligand>
</feature>
<evidence type="ECO:0000256" key="3">
    <source>
        <dbReference type="ARBA" id="ARBA00022526"/>
    </source>
</evidence>
<dbReference type="Gene3D" id="3.40.50.720">
    <property type="entry name" value="NAD(P)-binding Rossmann-like Domain"/>
    <property type="match status" value="1"/>
</dbReference>
<dbReference type="SUPFAM" id="SSF55347">
    <property type="entry name" value="Glyceraldehyde-3-phosphate dehydrogenase-like, C-terminal domain"/>
    <property type="match status" value="1"/>
</dbReference>
<dbReference type="UniPathway" id="UPA00115">
    <property type="reaction ID" value="UER00408"/>
</dbReference>
<reference evidence="8" key="1">
    <citation type="submission" date="2019-11" db="EMBL/GenBank/DDBJ databases">
        <authorList>
            <person name="Feng L."/>
        </authorList>
    </citation>
    <scope>NUCLEOTIDE SEQUENCE</scope>
    <source>
        <strain evidence="8">PclaraLFYP37</strain>
    </source>
</reference>
<dbReference type="SUPFAM" id="SSF51735">
    <property type="entry name" value="NAD(P)-binding Rossmann-fold domains"/>
    <property type="match status" value="1"/>
</dbReference>
<dbReference type="Pfam" id="PF00479">
    <property type="entry name" value="G6PD_N"/>
    <property type="match status" value="1"/>
</dbReference>
<feature type="binding site" evidence="7">
    <location>
        <position position="347"/>
    </location>
    <ligand>
        <name>substrate</name>
    </ligand>
</feature>
<gene>
    <name evidence="7 8" type="primary">zwf</name>
    <name evidence="8" type="ORF">PCLFYP37_02591</name>
</gene>
<dbReference type="PANTHER" id="PTHR23429:SF0">
    <property type="entry name" value="GLUCOSE-6-PHOSPHATE 1-DEHYDROGENASE"/>
    <property type="match status" value="1"/>
</dbReference>
<dbReference type="AlphaFoldDB" id="A0A6N3E820"/>
<evidence type="ECO:0000256" key="7">
    <source>
        <dbReference type="HAMAP-Rule" id="MF_00966"/>
    </source>
</evidence>
<feature type="binding site" evidence="7">
    <location>
        <position position="47"/>
    </location>
    <ligand>
        <name>NADP(+)</name>
        <dbReference type="ChEBI" id="CHEBI:58349"/>
    </ligand>
</feature>
<dbReference type="GO" id="GO:0009051">
    <property type="term" value="P:pentose-phosphate shunt, oxidative branch"/>
    <property type="evidence" value="ECO:0007669"/>
    <property type="project" value="TreeGrafter"/>
</dbReference>
<protein>
    <recommendedName>
        <fullName evidence="7">Glucose-6-phosphate 1-dehydrogenase</fullName>
        <shortName evidence="7">G6PD</shortName>
        <ecNumber evidence="7">1.1.1.49</ecNumber>
    </recommendedName>
</protein>
<comment type="catalytic activity">
    <reaction evidence="7">
        <text>D-glucose 6-phosphate + NADP(+) = 6-phospho-D-glucono-1,5-lactone + NADPH + H(+)</text>
        <dbReference type="Rhea" id="RHEA:15841"/>
        <dbReference type="ChEBI" id="CHEBI:15378"/>
        <dbReference type="ChEBI" id="CHEBI:57783"/>
        <dbReference type="ChEBI" id="CHEBI:57955"/>
        <dbReference type="ChEBI" id="CHEBI:58349"/>
        <dbReference type="ChEBI" id="CHEBI:61548"/>
        <dbReference type="EC" id="1.1.1.49"/>
    </reaction>
</comment>
<dbReference type="InterPro" id="IPR022675">
    <property type="entry name" value="G6P_DH_C"/>
</dbReference>
<organism evidence="8">
    <name type="scientific">Paraprevotella clara</name>
    <dbReference type="NCBI Taxonomy" id="454154"/>
    <lineage>
        <taxon>Bacteria</taxon>
        <taxon>Pseudomonadati</taxon>
        <taxon>Bacteroidota</taxon>
        <taxon>Bacteroidia</taxon>
        <taxon>Bacteroidales</taxon>
        <taxon>Prevotellaceae</taxon>
        <taxon>Paraprevotella</taxon>
    </lineage>
</organism>
<name>A0A6N3E820_9BACT</name>
<evidence type="ECO:0000256" key="6">
    <source>
        <dbReference type="ARBA" id="ARBA00023277"/>
    </source>
</evidence>
<evidence type="ECO:0000256" key="4">
    <source>
        <dbReference type="ARBA" id="ARBA00022857"/>
    </source>
</evidence>
<dbReference type="PANTHER" id="PTHR23429">
    <property type="entry name" value="GLUCOSE-6-PHOSPHATE 1-DEHYDROGENASE G6PD"/>
    <property type="match status" value="1"/>
</dbReference>
<dbReference type="GO" id="GO:0050661">
    <property type="term" value="F:NADP binding"/>
    <property type="evidence" value="ECO:0007669"/>
    <property type="project" value="UniProtKB-UniRule"/>
</dbReference>
<dbReference type="Gene3D" id="3.30.360.10">
    <property type="entry name" value="Dihydrodipicolinate Reductase, domain 2"/>
    <property type="match status" value="1"/>
</dbReference>
<keyword evidence="3 7" id="KW-0313">Glucose metabolism</keyword>
<dbReference type="PIRSF" id="PIRSF000110">
    <property type="entry name" value="G6PD"/>
    <property type="match status" value="1"/>
</dbReference>
<dbReference type="InterPro" id="IPR022674">
    <property type="entry name" value="G6P_DH_NAD-bd"/>
</dbReference>
<comment type="pathway">
    <text evidence="1 7">Carbohydrate degradation; pentose phosphate pathway; D-ribulose 5-phosphate from D-glucose 6-phosphate (oxidative stage): step 1/3.</text>
</comment>
<feature type="binding site" evidence="7">
    <location>
        <position position="184"/>
    </location>
    <ligand>
        <name>substrate</name>
    </ligand>
</feature>
<dbReference type="EMBL" id="CACRUT010000015">
    <property type="protein sequence ID" value="VYU34901.1"/>
    <property type="molecule type" value="Genomic_DNA"/>
</dbReference>
<dbReference type="RefSeq" id="WP_021981041.1">
    <property type="nucleotide sequence ID" value="NZ_CACRUT010000015.1"/>
</dbReference>
<accession>A0A6N3E820</accession>
<comment type="caution">
    <text evidence="7">Lacks conserved residue(s) required for the propagation of feature annotation.</text>
</comment>
<feature type="binding site" evidence="7">
    <location>
        <position position="222"/>
    </location>
    <ligand>
        <name>substrate</name>
    </ligand>
</feature>
<feature type="active site" description="Proton acceptor" evidence="7">
    <location>
        <position position="246"/>
    </location>
</feature>
<evidence type="ECO:0000313" key="8">
    <source>
        <dbReference type="EMBL" id="VYU34901.1"/>
    </source>
</evidence>
<feature type="binding site" evidence="7">
    <location>
        <position position="154"/>
    </location>
    <ligand>
        <name>NADP(+)</name>
        <dbReference type="ChEBI" id="CHEBI:58349"/>
    </ligand>
</feature>
<dbReference type="GO" id="GO:0005829">
    <property type="term" value="C:cytosol"/>
    <property type="evidence" value="ECO:0007669"/>
    <property type="project" value="TreeGrafter"/>
</dbReference>